<proteinExistence type="inferred from homology"/>
<accession>A0A5N8X2Y3</accession>
<gene>
    <name evidence="8" type="ORF">FPZ41_37410</name>
</gene>
<dbReference type="EMBL" id="VMNX01000230">
    <property type="protein sequence ID" value="MPY53940.1"/>
    <property type="molecule type" value="Genomic_DNA"/>
</dbReference>
<dbReference type="RefSeq" id="WP_152868118.1">
    <property type="nucleotide sequence ID" value="NZ_VMNX01000230.1"/>
</dbReference>
<dbReference type="InterPro" id="IPR001128">
    <property type="entry name" value="Cyt_P450"/>
</dbReference>
<dbReference type="Gene3D" id="1.10.630.10">
    <property type="entry name" value="Cytochrome P450"/>
    <property type="match status" value="1"/>
</dbReference>
<dbReference type="PANTHER" id="PTHR46696:SF5">
    <property type="entry name" value="CYTOCHROME P450 BJ-1"/>
    <property type="match status" value="1"/>
</dbReference>
<evidence type="ECO:0000256" key="7">
    <source>
        <dbReference type="ARBA" id="ARBA00023033"/>
    </source>
</evidence>
<keyword evidence="4" id="KW-0479">Metal-binding</keyword>
<evidence type="ECO:0000256" key="2">
    <source>
        <dbReference type="ARBA" id="ARBA00010617"/>
    </source>
</evidence>
<organism evidence="8 9">
    <name type="scientific">Streptomyces acidicola</name>
    <dbReference type="NCBI Taxonomy" id="2596892"/>
    <lineage>
        <taxon>Bacteria</taxon>
        <taxon>Bacillati</taxon>
        <taxon>Actinomycetota</taxon>
        <taxon>Actinomycetes</taxon>
        <taxon>Kitasatosporales</taxon>
        <taxon>Streptomycetaceae</taxon>
        <taxon>Streptomyces</taxon>
    </lineage>
</organism>
<evidence type="ECO:0000256" key="5">
    <source>
        <dbReference type="ARBA" id="ARBA00023002"/>
    </source>
</evidence>
<dbReference type="GO" id="GO:0005506">
    <property type="term" value="F:iron ion binding"/>
    <property type="evidence" value="ECO:0007669"/>
    <property type="project" value="InterPro"/>
</dbReference>
<evidence type="ECO:0000256" key="6">
    <source>
        <dbReference type="ARBA" id="ARBA00023004"/>
    </source>
</evidence>
<reference evidence="8 9" key="1">
    <citation type="submission" date="2019-09" db="EMBL/GenBank/DDBJ databases">
        <authorList>
            <person name="Duangmal K."/>
            <person name="Teo W.F.A."/>
            <person name="Lipun K."/>
        </authorList>
    </citation>
    <scope>NUCLEOTIDE SEQUENCE [LARGE SCALE GENOMIC DNA]</scope>
    <source>
        <strain evidence="8 9">K1PN6</strain>
    </source>
</reference>
<dbReference type="Proteomes" id="UP000373149">
    <property type="component" value="Unassembled WGS sequence"/>
</dbReference>
<evidence type="ECO:0000313" key="9">
    <source>
        <dbReference type="Proteomes" id="UP000373149"/>
    </source>
</evidence>
<dbReference type="FunFam" id="1.10.630.10:FF:000018">
    <property type="entry name" value="Cytochrome P450 monooxygenase"/>
    <property type="match status" value="1"/>
</dbReference>
<comment type="similarity">
    <text evidence="2">Belongs to the cytochrome P450 family.</text>
</comment>
<dbReference type="InterPro" id="IPR002397">
    <property type="entry name" value="Cyt_P450_B"/>
</dbReference>
<keyword evidence="3" id="KW-0349">Heme</keyword>
<keyword evidence="9" id="KW-1185">Reference proteome</keyword>
<protein>
    <submittedName>
        <fullName evidence="8">Cytochrome P450</fullName>
    </submittedName>
</protein>
<evidence type="ECO:0000256" key="4">
    <source>
        <dbReference type="ARBA" id="ARBA00022723"/>
    </source>
</evidence>
<dbReference type="InterPro" id="IPR036396">
    <property type="entry name" value="Cyt_P450_sf"/>
</dbReference>
<comment type="caution">
    <text evidence="8">The sequence shown here is derived from an EMBL/GenBank/DDBJ whole genome shotgun (WGS) entry which is preliminary data.</text>
</comment>
<dbReference type="SUPFAM" id="SSF48264">
    <property type="entry name" value="Cytochrome P450"/>
    <property type="match status" value="1"/>
</dbReference>
<comment type="cofactor">
    <cofactor evidence="1">
        <name>heme</name>
        <dbReference type="ChEBI" id="CHEBI:30413"/>
    </cofactor>
</comment>
<name>A0A5N8X2Y3_9ACTN</name>
<keyword evidence="7" id="KW-0503">Monooxygenase</keyword>
<dbReference type="PRINTS" id="PR00359">
    <property type="entry name" value="BP450"/>
</dbReference>
<dbReference type="AlphaFoldDB" id="A0A5N8X2Y3"/>
<evidence type="ECO:0000313" key="8">
    <source>
        <dbReference type="EMBL" id="MPY53940.1"/>
    </source>
</evidence>
<sequence length="393" mass="42484">MPHTPQLPVLDTDSRPVFAPSPLRALRDEAPVRRVRTPAGDEAWLVTRHAETKALLHDERLGRFHPTPATAPKYVDSPLVEMLIIDDADTAREMHRRSRALLGPQFAARRMQELRPRVAAAAQAIAADFADREQPADLHRHFALPYSLSILHELIGVPAEERERATQLLADIGRVGKDGEAAPGPGPLFALFGALAEAKRTAPRDDVLTRLVTAGVPTEQAAALAATLLMAGLESVASFITLGVALLTRPPERLRTALDDPEAMAGLVEEVLRNGKQSGSVLPRYASGDINVAGVTIRAGDLVLLDFALANHDERVFEHAGEFDPGRAPNPHLSFGHGIWHCLGASLARIELAEAFTALFGHMPELRPTVPHEQLVTSAGRLVGGPAELPVRW</sequence>
<dbReference type="GO" id="GO:0004497">
    <property type="term" value="F:monooxygenase activity"/>
    <property type="evidence" value="ECO:0007669"/>
    <property type="project" value="UniProtKB-KW"/>
</dbReference>
<keyword evidence="6" id="KW-0408">Iron</keyword>
<dbReference type="Pfam" id="PF00067">
    <property type="entry name" value="p450"/>
    <property type="match status" value="1"/>
</dbReference>
<evidence type="ECO:0000256" key="3">
    <source>
        <dbReference type="ARBA" id="ARBA00022617"/>
    </source>
</evidence>
<dbReference type="GO" id="GO:0016705">
    <property type="term" value="F:oxidoreductase activity, acting on paired donors, with incorporation or reduction of molecular oxygen"/>
    <property type="evidence" value="ECO:0007669"/>
    <property type="project" value="InterPro"/>
</dbReference>
<evidence type="ECO:0000256" key="1">
    <source>
        <dbReference type="ARBA" id="ARBA00001971"/>
    </source>
</evidence>
<dbReference type="PANTHER" id="PTHR46696">
    <property type="entry name" value="P450, PUTATIVE (EUROFUNG)-RELATED"/>
    <property type="match status" value="1"/>
</dbReference>
<dbReference type="GO" id="GO:0020037">
    <property type="term" value="F:heme binding"/>
    <property type="evidence" value="ECO:0007669"/>
    <property type="project" value="InterPro"/>
</dbReference>
<keyword evidence="5" id="KW-0560">Oxidoreductase</keyword>